<reference evidence="9 10" key="1">
    <citation type="journal article" date="2006" name="Proc. Natl. Acad. Sci. U.S.A.">
        <title>Evolution of sensory complexity recorded in a myxobacterial genome.</title>
        <authorList>
            <person name="Goldman B.S."/>
            <person name="Nierman W.C."/>
            <person name="Kaiser D."/>
            <person name="Slater S.C."/>
            <person name="Durkin A.S."/>
            <person name="Eisen J.A."/>
            <person name="Ronning C.M."/>
            <person name="Barbazuk W.B."/>
            <person name="Blanchard M."/>
            <person name="Field C."/>
            <person name="Halling C."/>
            <person name="Hinkle G."/>
            <person name="Iartchuk O."/>
            <person name="Kim H.S."/>
            <person name="Mackenzie C."/>
            <person name="Madupu R."/>
            <person name="Miller N."/>
            <person name="Shvartsbeyn A."/>
            <person name="Sullivan S.A."/>
            <person name="Vaudin M."/>
            <person name="Wiegand R."/>
            <person name="Kaplan H.B."/>
        </authorList>
    </citation>
    <scope>NUCLEOTIDE SEQUENCE [LARGE SCALE GENOMIC DNA]</scope>
    <source>
        <strain evidence="10">DK1622</strain>
    </source>
</reference>
<dbReference type="KEGG" id="mxa:MXAN_5466"/>
<evidence type="ECO:0000313" key="10">
    <source>
        <dbReference type="Proteomes" id="UP000002402"/>
    </source>
</evidence>
<dbReference type="InterPro" id="IPR035070">
    <property type="entry name" value="Streptogrisin_prodomain"/>
</dbReference>
<dbReference type="SUPFAM" id="SSF50494">
    <property type="entry name" value="Trypsin-like serine proteases"/>
    <property type="match status" value="1"/>
</dbReference>
<dbReference type="Proteomes" id="UP000002402">
    <property type="component" value="Chromosome"/>
</dbReference>
<dbReference type="CAZy" id="CBM13">
    <property type="family name" value="Carbohydrate-Binding Module Family 13"/>
</dbReference>
<keyword evidence="2" id="KW-0645">Protease</keyword>
<proteinExistence type="inferred from homology"/>
<dbReference type="InterPro" id="IPR004236">
    <property type="entry name" value="Pept_S1_alpha_lytic"/>
</dbReference>
<keyword evidence="7" id="KW-1015">Disulfide bond</keyword>
<name>Q1D164_MYXXD</name>
<accession>Q1D164</accession>
<dbReference type="InterPro" id="IPR009003">
    <property type="entry name" value="Peptidase_S1_PA"/>
</dbReference>
<dbReference type="SMART" id="SM00458">
    <property type="entry name" value="RICIN"/>
    <property type="match status" value="1"/>
</dbReference>
<dbReference type="InterPro" id="IPR000772">
    <property type="entry name" value="Ricin_B_lectin"/>
</dbReference>
<evidence type="ECO:0000256" key="3">
    <source>
        <dbReference type="ARBA" id="ARBA00022729"/>
    </source>
</evidence>
<keyword evidence="6" id="KW-0865">Zymogen</keyword>
<evidence type="ECO:0000256" key="7">
    <source>
        <dbReference type="ARBA" id="ARBA00023157"/>
    </source>
</evidence>
<evidence type="ECO:0000256" key="6">
    <source>
        <dbReference type="ARBA" id="ARBA00023145"/>
    </source>
</evidence>
<dbReference type="CDD" id="cd21112">
    <property type="entry name" value="alphaLP-like"/>
    <property type="match status" value="1"/>
</dbReference>
<dbReference type="PROSITE" id="PS51257">
    <property type="entry name" value="PROKAR_LIPOPROTEIN"/>
    <property type="match status" value="1"/>
</dbReference>
<dbReference type="EMBL" id="CP000113">
    <property type="protein sequence ID" value="ABF86364.1"/>
    <property type="molecule type" value="Genomic_DNA"/>
</dbReference>
<dbReference type="PRINTS" id="PR00861">
    <property type="entry name" value="ALYTICPTASE"/>
</dbReference>
<keyword evidence="3" id="KW-0732">Signal</keyword>
<dbReference type="eggNOG" id="COG1318">
    <property type="taxonomic scope" value="Bacteria"/>
</dbReference>
<dbReference type="EC" id="3.4.21.-" evidence="9"/>
<dbReference type="GO" id="GO:0004252">
    <property type="term" value="F:serine-type endopeptidase activity"/>
    <property type="evidence" value="ECO:0007669"/>
    <property type="project" value="InterPro"/>
</dbReference>
<dbReference type="OrthoDB" id="8781117at2"/>
<dbReference type="GO" id="GO:0006508">
    <property type="term" value="P:proteolysis"/>
    <property type="evidence" value="ECO:0007669"/>
    <property type="project" value="UniProtKB-KW"/>
</dbReference>
<gene>
    <name evidence="9" type="ordered locus">MXAN_5466</name>
</gene>
<protein>
    <submittedName>
        <fullName evidence="9">Peptidase, S1E (Streptogrisin A) subfamily</fullName>
        <ecNumber evidence="9">3.4.21.-</ecNumber>
    </submittedName>
</protein>
<dbReference type="Pfam" id="PF02983">
    <property type="entry name" value="Pro_Al_protease"/>
    <property type="match status" value="1"/>
</dbReference>
<feature type="domain" description="Ricin B lectin" evidence="8">
    <location>
        <begin position="445"/>
        <end position="568"/>
    </location>
</feature>
<dbReference type="Gene3D" id="2.80.10.50">
    <property type="match status" value="1"/>
</dbReference>
<dbReference type="GO" id="GO:0005576">
    <property type="term" value="C:extracellular region"/>
    <property type="evidence" value="ECO:0007669"/>
    <property type="project" value="InterPro"/>
</dbReference>
<evidence type="ECO:0000259" key="8">
    <source>
        <dbReference type="SMART" id="SM00458"/>
    </source>
</evidence>
<evidence type="ECO:0000256" key="2">
    <source>
        <dbReference type="ARBA" id="ARBA00022670"/>
    </source>
</evidence>
<comment type="similarity">
    <text evidence="1">Belongs to the peptidase S1 family.</text>
</comment>
<dbReference type="Gene3D" id="3.30.300.50">
    <property type="match status" value="2"/>
</dbReference>
<dbReference type="SUPFAM" id="SSF50370">
    <property type="entry name" value="Ricin B-like lectins"/>
    <property type="match status" value="1"/>
</dbReference>
<evidence type="ECO:0000256" key="5">
    <source>
        <dbReference type="ARBA" id="ARBA00022825"/>
    </source>
</evidence>
<dbReference type="PROSITE" id="PS50231">
    <property type="entry name" value="RICIN_B_LECTIN"/>
    <property type="match status" value="1"/>
</dbReference>
<dbReference type="Pfam" id="PF00652">
    <property type="entry name" value="Ricin_B_lectin"/>
    <property type="match status" value="1"/>
</dbReference>
<keyword evidence="5" id="KW-0720">Serine protease</keyword>
<dbReference type="InterPro" id="IPR043504">
    <property type="entry name" value="Peptidase_S1_PA_chymotrypsin"/>
</dbReference>
<dbReference type="InterPro" id="IPR001316">
    <property type="entry name" value="Pept_S1A_streptogrisin"/>
</dbReference>
<dbReference type="Gene3D" id="2.40.10.10">
    <property type="entry name" value="Trypsin-like serine proteases"/>
    <property type="match status" value="2"/>
</dbReference>
<dbReference type="HOGENOM" id="CLU_030648_2_1_7"/>
<dbReference type="STRING" id="246197.MXAN_5466"/>
<dbReference type="EnsemblBacteria" id="ABF86364">
    <property type="protein sequence ID" value="ABF86364"/>
    <property type="gene ID" value="MXAN_5466"/>
</dbReference>
<evidence type="ECO:0000256" key="1">
    <source>
        <dbReference type="ARBA" id="ARBA00007664"/>
    </source>
</evidence>
<evidence type="ECO:0000313" key="9">
    <source>
        <dbReference type="EMBL" id="ABF86364.1"/>
    </source>
</evidence>
<dbReference type="AlphaFoldDB" id="Q1D164"/>
<organism evidence="9 10">
    <name type="scientific">Myxococcus xanthus (strain DK1622)</name>
    <dbReference type="NCBI Taxonomy" id="246197"/>
    <lineage>
        <taxon>Bacteria</taxon>
        <taxon>Pseudomonadati</taxon>
        <taxon>Myxococcota</taxon>
        <taxon>Myxococcia</taxon>
        <taxon>Myxococcales</taxon>
        <taxon>Cystobacterineae</taxon>
        <taxon>Myxococcaceae</taxon>
        <taxon>Myxococcus</taxon>
    </lineage>
</organism>
<keyword evidence="4 9" id="KW-0378">Hydrolase</keyword>
<evidence type="ECO:0000256" key="4">
    <source>
        <dbReference type="ARBA" id="ARBA00022801"/>
    </source>
</evidence>
<dbReference type="InterPro" id="IPR035992">
    <property type="entry name" value="Ricin_B-like_lectins"/>
</dbReference>
<keyword evidence="10" id="KW-1185">Reference proteome</keyword>
<sequence>MRVGHTPSPHSPWKSLHPHWHATCSCGLHITPGNPSHSHAQAMSPALAFALQWEHSPSTSMNRMSDWLSTAAMFAGLATLTGLPMAAEASSDVSPEIVSAMRRDLGLTEQQVHQRLSFEAKAPGLEQTMREQLGDAFGGAWLDAEGGQLIVGVTDEARLAKTRVAGVRTVHVARSLARLEQVKAELDQNVQALSPAIHSWYVDLPTNSVVVYVDASSQTKLRADAFIAQSSGLKDGSLRVVASTHAPEPAYDLRGGDPYYFSNYRCSVGFPVNGGFVTAGHCGGAGTPTTGHNGVALGTIRGSVWPGSDYGWVATHGSWTPQPWVNNYSGGNVTVAGSQEAPVNASICRSGYTTGWRCGVLQAKNITVNYSVGPVYGLHKTNACADGGDSGGSVISGNQAQGVTSGVAGTCANGNPPQTFYQPVNPILGAYGLTLRTTGGGGSGRSFVSRLNGKCIDVPNSNFSDGVQLQMWDCNGTNAQRWTFINGTVQAGGKCMDVAWASTANGAAIQLANCSGNPAQQFVLSGAGDLVSVLANKCVDIVNHNTSSGARLIIYECTGNPNQKWDYR</sequence>